<evidence type="ECO:0000256" key="6">
    <source>
        <dbReference type="ARBA" id="ARBA00012032"/>
    </source>
</evidence>
<dbReference type="PROSITE" id="PS51337">
    <property type="entry name" value="B12_BINDING_NTER"/>
    <property type="match status" value="1"/>
</dbReference>
<dbReference type="GO" id="GO:0032259">
    <property type="term" value="P:methylation"/>
    <property type="evidence" value="ECO:0007669"/>
    <property type="project" value="UniProtKB-KW"/>
</dbReference>
<evidence type="ECO:0000256" key="12">
    <source>
        <dbReference type="ARBA" id="ARBA00022691"/>
    </source>
</evidence>
<dbReference type="SUPFAM" id="SSF47644">
    <property type="entry name" value="Methionine synthase domain"/>
    <property type="match status" value="1"/>
</dbReference>
<name>A0A7T3RCC8_9SPIR</name>
<dbReference type="Proteomes" id="UP000595224">
    <property type="component" value="Chromosome"/>
</dbReference>
<keyword evidence="16" id="KW-0170">Cobalt</keyword>
<dbReference type="GO" id="GO:0005829">
    <property type="term" value="C:cytosol"/>
    <property type="evidence" value="ECO:0007669"/>
    <property type="project" value="TreeGrafter"/>
</dbReference>
<evidence type="ECO:0000256" key="10">
    <source>
        <dbReference type="ARBA" id="ARBA00022628"/>
    </source>
</evidence>
<feature type="domain" description="B12-binding" evidence="23">
    <location>
        <begin position="760"/>
        <end position="885"/>
    </location>
</feature>
<evidence type="ECO:0000259" key="23">
    <source>
        <dbReference type="PROSITE" id="PS51332"/>
    </source>
</evidence>
<feature type="domain" description="B12-binding N-terminal" evidence="24">
    <location>
        <begin position="665"/>
        <end position="758"/>
    </location>
</feature>
<dbReference type="Gene3D" id="3.40.50.280">
    <property type="entry name" value="Cobalamin-binding domain"/>
    <property type="match status" value="1"/>
</dbReference>
<dbReference type="PANTHER" id="PTHR45833">
    <property type="entry name" value="METHIONINE SYNTHASE"/>
    <property type="match status" value="1"/>
</dbReference>
<dbReference type="InterPro" id="IPR003726">
    <property type="entry name" value="HCY_dom"/>
</dbReference>
<comment type="function">
    <text evidence="17">Catalyzes the transfer of a methyl group from methyl-cobalamin to homocysteine, yielding enzyme-bound cob(I)alamin and methionine. Subsequently, remethylates the cofactor using methyltetrahydrofolate.</text>
</comment>
<reference evidence="25 26" key="1">
    <citation type="submission" date="2020-11" db="EMBL/GenBank/DDBJ databases">
        <title>Treponema Peruensis nv. sp., first commensal Treponema isolated from human feces.</title>
        <authorList>
            <person name="Belkhou C."/>
            <person name="Raes J."/>
        </authorList>
    </citation>
    <scope>NUCLEOTIDE SEQUENCE [LARGE SCALE GENOMIC DNA]</scope>
    <source>
        <strain evidence="25 26">RCC2812</strain>
    </source>
</reference>
<dbReference type="Pfam" id="PF02574">
    <property type="entry name" value="S-methyl_trans"/>
    <property type="match status" value="1"/>
</dbReference>
<gene>
    <name evidence="25" type="ORF">IWA51_09335</name>
</gene>
<dbReference type="RefSeq" id="WP_198442209.1">
    <property type="nucleotide sequence ID" value="NZ_CBCSHE010000009.1"/>
</dbReference>
<dbReference type="SUPFAM" id="SSF51717">
    <property type="entry name" value="Dihydropteroate synthetase-like"/>
    <property type="match status" value="1"/>
</dbReference>
<keyword evidence="9" id="KW-0028">Amino-acid biosynthesis</keyword>
<evidence type="ECO:0000256" key="18">
    <source>
        <dbReference type="ARBA" id="ARBA00031040"/>
    </source>
</evidence>
<evidence type="ECO:0000256" key="9">
    <source>
        <dbReference type="ARBA" id="ARBA00022605"/>
    </source>
</evidence>
<evidence type="ECO:0000256" key="15">
    <source>
        <dbReference type="ARBA" id="ARBA00023167"/>
    </source>
</evidence>
<dbReference type="PROSITE" id="PS51332">
    <property type="entry name" value="B12_BINDING"/>
    <property type="match status" value="1"/>
</dbReference>
<dbReference type="InterPro" id="IPR000489">
    <property type="entry name" value="Pterin-binding_dom"/>
</dbReference>
<evidence type="ECO:0000256" key="3">
    <source>
        <dbReference type="ARBA" id="ARBA00001956"/>
    </source>
</evidence>
<accession>A0A7T3RCC8</accession>
<dbReference type="InterPro" id="IPR003759">
    <property type="entry name" value="Cbl-bd_cap"/>
</dbReference>
<organism evidence="25 26">
    <name type="scientific">Treponema peruense</name>
    <dbReference type="NCBI Taxonomy" id="2787628"/>
    <lineage>
        <taxon>Bacteria</taxon>
        <taxon>Pseudomonadati</taxon>
        <taxon>Spirochaetota</taxon>
        <taxon>Spirochaetia</taxon>
        <taxon>Spirochaetales</taxon>
        <taxon>Treponemataceae</taxon>
        <taxon>Treponema</taxon>
    </lineage>
</organism>
<dbReference type="Gene3D" id="1.10.1240.10">
    <property type="entry name" value="Methionine synthase domain"/>
    <property type="match status" value="1"/>
</dbReference>
<dbReference type="PANTHER" id="PTHR45833:SF1">
    <property type="entry name" value="METHIONINE SYNTHASE"/>
    <property type="match status" value="1"/>
</dbReference>
<dbReference type="InterPro" id="IPR050554">
    <property type="entry name" value="Met_Synthase/Corrinoid"/>
</dbReference>
<keyword evidence="14 19" id="KW-0862">Zinc</keyword>
<dbReference type="PROSITE" id="PS50972">
    <property type="entry name" value="PTERIN_BINDING"/>
    <property type="match status" value="1"/>
</dbReference>
<sequence>MNYKNSATTNADQKKDFRQFLKSKISEGKCIFFDGGMGTMIQKTVAVKYAVPEDLNFYSPDSIENIHLMYLNAGCDIVTTNSFGANPIKLEHAAHSAEEYITKAVQIAHAAVQKHEAESSSTGAEQKPHYIAWDSGQIGKLMEPMGSLTFDEAYESYKKAAVTAEKAGADLALIETMSDLYEVKAAVLAIKENTFLPIIASMTFQPNLRTLTGADAETCVTYLESLGVDVLGFNCGGTLEEDEQLAQQYCTFSHIPVLVQPNAGLPVVIDGKDVFKTEPHEFALSQKKNFMTGAAVLGGCCGTTPAHIEEMVKVVSELTRTQNENKSDCARICSGNKTVRIGGTAGPVIVGERINPTGKKKCREALIAQNMDFILSEAQSQIEGGAHVLDVNTGLPEIDEAAMMLKAVRTIQSTFNTPLQIDSSEPHVIEKALRYYNGKPLVNSVNGKRESMDKIFPLIKKYGGAVVALCIDEDGIAPSAEGRVAVAKRIIAEAQKYGIQPRDIFIDTLTLTVSSEQKTALETVRAIKILHDEFSEQGLGFILGVSNISFGLPRRDIINSRFFMLALNAGLSACIINPASAQMMDTYRAYRTLAGFDLNCIDFINTYTGTLDPTTKKARDAVVEQALKNGTVRPAEENAQSANTVAAVPLTSSPQPSSATENSLSTEKCSSATDETELIKIIENGFKDRAAVVTERLLQNKKPVEIINGCIVPALDSVGKDFENGKKFLPQLLLSAETVGNSFSKIKENLAATGAKQESKGTIVLATVYGDIHDIGKNIVKAMLENYGYTVIDLGKNVPAQTIVDTVIKHNIQLVGLSALMTTTVANMEKTISLLKTTLSEHGRECAIVAGGAVLTEDYAKKIGADYYSKDAMETVAVAKKVFGK</sequence>
<evidence type="ECO:0000256" key="11">
    <source>
        <dbReference type="ARBA" id="ARBA00022679"/>
    </source>
</evidence>
<dbReference type="EC" id="2.1.1.13" evidence="6"/>
<dbReference type="InterPro" id="IPR011005">
    <property type="entry name" value="Dihydropteroate_synth-like_sf"/>
</dbReference>
<dbReference type="NCBIfam" id="NF005719">
    <property type="entry name" value="PRK07535.1"/>
    <property type="match status" value="1"/>
</dbReference>
<evidence type="ECO:0000313" key="26">
    <source>
        <dbReference type="Proteomes" id="UP000595224"/>
    </source>
</evidence>
<dbReference type="GO" id="GO:0046653">
    <property type="term" value="P:tetrahydrofolate metabolic process"/>
    <property type="evidence" value="ECO:0007669"/>
    <property type="project" value="TreeGrafter"/>
</dbReference>
<comment type="catalytic activity">
    <reaction evidence="1">
        <text>(6S)-5-methyl-5,6,7,8-tetrahydrofolate + L-homocysteine = (6S)-5,6,7,8-tetrahydrofolate + L-methionine</text>
        <dbReference type="Rhea" id="RHEA:11172"/>
        <dbReference type="ChEBI" id="CHEBI:18608"/>
        <dbReference type="ChEBI" id="CHEBI:57453"/>
        <dbReference type="ChEBI" id="CHEBI:57844"/>
        <dbReference type="ChEBI" id="CHEBI:58199"/>
        <dbReference type="EC" id="2.1.1.13"/>
    </reaction>
</comment>
<dbReference type="GO" id="GO:0050667">
    <property type="term" value="P:homocysteine metabolic process"/>
    <property type="evidence" value="ECO:0007669"/>
    <property type="project" value="TreeGrafter"/>
</dbReference>
<dbReference type="UniPathway" id="UPA00051">
    <property type="reaction ID" value="UER00081"/>
</dbReference>
<dbReference type="Gene3D" id="3.20.20.20">
    <property type="entry name" value="Dihydropteroate synthase-like"/>
    <property type="match status" value="1"/>
</dbReference>
<evidence type="ECO:0000256" key="16">
    <source>
        <dbReference type="ARBA" id="ARBA00023285"/>
    </source>
</evidence>
<protein>
    <recommendedName>
        <fullName evidence="7">Methionine synthase</fullName>
        <ecNumber evidence="6">2.1.1.13</ecNumber>
    </recommendedName>
    <alternativeName>
        <fullName evidence="18">5-methyltetrahydrofolate--homocysteine methyltransferase</fullName>
    </alternativeName>
</protein>
<dbReference type="GO" id="GO:0008705">
    <property type="term" value="F:methionine synthase activity"/>
    <property type="evidence" value="ECO:0007669"/>
    <property type="project" value="UniProtKB-EC"/>
</dbReference>
<dbReference type="InterPro" id="IPR006158">
    <property type="entry name" value="Cobalamin-bd"/>
</dbReference>
<feature type="binding site" evidence="19">
    <location>
        <position position="300"/>
    </location>
    <ligand>
        <name>Zn(2+)</name>
        <dbReference type="ChEBI" id="CHEBI:29105"/>
    </ligand>
</feature>
<dbReference type="InterPro" id="IPR036724">
    <property type="entry name" value="Cobalamin-bd_sf"/>
</dbReference>
<evidence type="ECO:0000256" key="1">
    <source>
        <dbReference type="ARBA" id="ARBA00001700"/>
    </source>
</evidence>
<evidence type="ECO:0000256" key="19">
    <source>
        <dbReference type="PROSITE-ProRule" id="PRU00333"/>
    </source>
</evidence>
<dbReference type="SUPFAM" id="SSF52242">
    <property type="entry name" value="Cobalamin (vitamin B12)-binding domain"/>
    <property type="match status" value="1"/>
</dbReference>
<evidence type="ECO:0000256" key="5">
    <source>
        <dbReference type="ARBA" id="ARBA00010398"/>
    </source>
</evidence>
<keyword evidence="12" id="KW-0949">S-adenosyl-L-methionine</keyword>
<dbReference type="InterPro" id="IPR036594">
    <property type="entry name" value="Meth_synthase_dom"/>
</dbReference>
<keyword evidence="15" id="KW-0486">Methionine biosynthesis</keyword>
<dbReference type="SMART" id="SM01018">
    <property type="entry name" value="B12-binding_2"/>
    <property type="match status" value="1"/>
</dbReference>
<comment type="similarity">
    <text evidence="5">Belongs to the vitamin-B12 dependent methionine synthase family.</text>
</comment>
<dbReference type="PROSITE" id="PS50970">
    <property type="entry name" value="HCY"/>
    <property type="match status" value="1"/>
</dbReference>
<dbReference type="GO" id="GO:0046872">
    <property type="term" value="F:metal ion binding"/>
    <property type="evidence" value="ECO:0007669"/>
    <property type="project" value="UniProtKB-KW"/>
</dbReference>
<evidence type="ECO:0000313" key="25">
    <source>
        <dbReference type="EMBL" id="QQA00465.1"/>
    </source>
</evidence>
<comment type="cofactor">
    <cofactor evidence="3">
        <name>methylcob(III)alamin</name>
        <dbReference type="ChEBI" id="CHEBI:28115"/>
    </cofactor>
</comment>
<feature type="binding site" evidence="19">
    <location>
        <position position="301"/>
    </location>
    <ligand>
        <name>Zn(2+)</name>
        <dbReference type="ChEBI" id="CHEBI:29105"/>
    </ligand>
</feature>
<feature type="domain" description="Pterin-binding" evidence="22">
    <location>
        <begin position="347"/>
        <end position="594"/>
    </location>
</feature>
<evidence type="ECO:0000256" key="17">
    <source>
        <dbReference type="ARBA" id="ARBA00025552"/>
    </source>
</evidence>
<evidence type="ECO:0000256" key="20">
    <source>
        <dbReference type="SAM" id="MobiDB-lite"/>
    </source>
</evidence>
<dbReference type="SUPFAM" id="SSF82282">
    <property type="entry name" value="Homocysteine S-methyltransferase"/>
    <property type="match status" value="1"/>
</dbReference>
<dbReference type="Pfam" id="PF02607">
    <property type="entry name" value="B12-binding_2"/>
    <property type="match status" value="1"/>
</dbReference>
<feature type="binding site" evidence="19">
    <location>
        <position position="235"/>
    </location>
    <ligand>
        <name>Zn(2+)</name>
        <dbReference type="ChEBI" id="CHEBI:29105"/>
    </ligand>
</feature>
<dbReference type="AlphaFoldDB" id="A0A7T3RCC8"/>
<dbReference type="Pfam" id="PF02310">
    <property type="entry name" value="B12-binding"/>
    <property type="match status" value="1"/>
</dbReference>
<dbReference type="InterPro" id="IPR036589">
    <property type="entry name" value="HCY_dom_sf"/>
</dbReference>
<dbReference type="EMBL" id="CP064936">
    <property type="protein sequence ID" value="QQA00465.1"/>
    <property type="molecule type" value="Genomic_DNA"/>
</dbReference>
<evidence type="ECO:0000256" key="14">
    <source>
        <dbReference type="ARBA" id="ARBA00022833"/>
    </source>
</evidence>
<feature type="region of interest" description="Disordered" evidence="20">
    <location>
        <begin position="630"/>
        <end position="669"/>
    </location>
</feature>
<dbReference type="Pfam" id="PF00809">
    <property type="entry name" value="Pterin_bind"/>
    <property type="match status" value="1"/>
</dbReference>
<evidence type="ECO:0000259" key="21">
    <source>
        <dbReference type="PROSITE" id="PS50970"/>
    </source>
</evidence>
<keyword evidence="26" id="KW-1185">Reference proteome</keyword>
<feature type="compositionally biased region" description="Polar residues" evidence="20">
    <location>
        <begin position="638"/>
        <end position="669"/>
    </location>
</feature>
<dbReference type="KEGG" id="tper:IWA51_09335"/>
<keyword evidence="13 19" id="KW-0479">Metal-binding</keyword>
<feature type="domain" description="Hcy-binding" evidence="21">
    <location>
        <begin position="19"/>
        <end position="315"/>
    </location>
</feature>
<dbReference type="GO" id="GO:0031419">
    <property type="term" value="F:cobalamin binding"/>
    <property type="evidence" value="ECO:0007669"/>
    <property type="project" value="UniProtKB-KW"/>
</dbReference>
<evidence type="ECO:0000259" key="24">
    <source>
        <dbReference type="PROSITE" id="PS51337"/>
    </source>
</evidence>
<evidence type="ECO:0000256" key="4">
    <source>
        <dbReference type="ARBA" id="ARBA00005178"/>
    </source>
</evidence>
<evidence type="ECO:0000259" key="22">
    <source>
        <dbReference type="PROSITE" id="PS50972"/>
    </source>
</evidence>
<keyword evidence="8 19" id="KW-0489">Methyltransferase</keyword>
<keyword evidence="11 19" id="KW-0808">Transferase</keyword>
<dbReference type="Gene3D" id="3.20.20.330">
    <property type="entry name" value="Homocysteine-binding-like domain"/>
    <property type="match status" value="1"/>
</dbReference>
<evidence type="ECO:0000256" key="13">
    <source>
        <dbReference type="ARBA" id="ARBA00022723"/>
    </source>
</evidence>
<evidence type="ECO:0000256" key="7">
    <source>
        <dbReference type="ARBA" id="ARBA00013998"/>
    </source>
</evidence>
<comment type="cofactor">
    <cofactor evidence="2 19">
        <name>Zn(2+)</name>
        <dbReference type="ChEBI" id="CHEBI:29105"/>
    </cofactor>
</comment>
<evidence type="ECO:0000256" key="8">
    <source>
        <dbReference type="ARBA" id="ARBA00022603"/>
    </source>
</evidence>
<keyword evidence="10" id="KW-0846">Cobalamin</keyword>
<proteinExistence type="inferred from homology"/>
<evidence type="ECO:0000256" key="2">
    <source>
        <dbReference type="ARBA" id="ARBA00001947"/>
    </source>
</evidence>
<comment type="pathway">
    <text evidence="4">Amino-acid biosynthesis; L-methionine biosynthesis via de novo pathway; L-methionine from L-homocysteine (MetH route): step 1/1.</text>
</comment>